<dbReference type="EC" id="3.6.3.-" evidence="5"/>
<keyword evidence="5" id="KW-0378">Hydrolase</keyword>
<dbReference type="PANTHER" id="PTHR42788">
    <property type="entry name" value="TAURINE IMPORT ATP-BINDING PROTEIN-RELATED"/>
    <property type="match status" value="1"/>
</dbReference>
<name>A0A2T0BQA5_9CLOT</name>
<dbReference type="GO" id="GO:0005524">
    <property type="term" value="F:ATP binding"/>
    <property type="evidence" value="ECO:0007669"/>
    <property type="project" value="UniProtKB-KW"/>
</dbReference>
<dbReference type="CDD" id="cd03293">
    <property type="entry name" value="ABC_NrtD_SsuB_transporters"/>
    <property type="match status" value="1"/>
</dbReference>
<evidence type="ECO:0000313" key="6">
    <source>
        <dbReference type="Proteomes" id="UP000237798"/>
    </source>
</evidence>
<dbReference type="PROSITE" id="PS00211">
    <property type="entry name" value="ABC_TRANSPORTER_1"/>
    <property type="match status" value="1"/>
</dbReference>
<dbReference type="SMART" id="SM00382">
    <property type="entry name" value="AAA"/>
    <property type="match status" value="1"/>
</dbReference>
<evidence type="ECO:0000313" key="5">
    <source>
        <dbReference type="EMBL" id="PRR86022.1"/>
    </source>
</evidence>
<dbReference type="InterPro" id="IPR003593">
    <property type="entry name" value="AAA+_ATPase"/>
</dbReference>
<evidence type="ECO:0000256" key="3">
    <source>
        <dbReference type="ARBA" id="ARBA00022840"/>
    </source>
</evidence>
<organism evidence="5 6">
    <name type="scientific">Clostridium luticellarii</name>
    <dbReference type="NCBI Taxonomy" id="1691940"/>
    <lineage>
        <taxon>Bacteria</taxon>
        <taxon>Bacillati</taxon>
        <taxon>Bacillota</taxon>
        <taxon>Clostridia</taxon>
        <taxon>Eubacteriales</taxon>
        <taxon>Clostridiaceae</taxon>
        <taxon>Clostridium</taxon>
    </lineage>
</organism>
<keyword evidence="3 5" id="KW-0067">ATP-binding</keyword>
<protein>
    <submittedName>
        <fullName evidence="5">Aliphatic sulfonates import ATP-binding protein SsuB</fullName>
        <ecNumber evidence="5">3.6.3.-</ecNumber>
    </submittedName>
</protein>
<keyword evidence="2" id="KW-0547">Nucleotide-binding</keyword>
<dbReference type="EMBL" id="PVXP01000009">
    <property type="protein sequence ID" value="PRR86022.1"/>
    <property type="molecule type" value="Genomic_DNA"/>
</dbReference>
<evidence type="ECO:0000256" key="1">
    <source>
        <dbReference type="ARBA" id="ARBA00022448"/>
    </source>
</evidence>
<dbReference type="SUPFAM" id="SSF52540">
    <property type="entry name" value="P-loop containing nucleoside triphosphate hydrolases"/>
    <property type="match status" value="1"/>
</dbReference>
<evidence type="ECO:0000256" key="2">
    <source>
        <dbReference type="ARBA" id="ARBA00022741"/>
    </source>
</evidence>
<dbReference type="InterPro" id="IPR050166">
    <property type="entry name" value="ABC_transporter_ATP-bind"/>
</dbReference>
<feature type="domain" description="ABC transporter" evidence="4">
    <location>
        <begin position="20"/>
        <end position="251"/>
    </location>
</feature>
<keyword evidence="6" id="KW-1185">Reference proteome</keyword>
<dbReference type="GO" id="GO:0016887">
    <property type="term" value="F:ATP hydrolysis activity"/>
    <property type="evidence" value="ECO:0007669"/>
    <property type="project" value="InterPro"/>
</dbReference>
<dbReference type="Proteomes" id="UP000237798">
    <property type="component" value="Unassembled WGS sequence"/>
</dbReference>
<dbReference type="PROSITE" id="PS50893">
    <property type="entry name" value="ABC_TRANSPORTER_2"/>
    <property type="match status" value="1"/>
</dbReference>
<evidence type="ECO:0000259" key="4">
    <source>
        <dbReference type="PROSITE" id="PS50893"/>
    </source>
</evidence>
<reference evidence="5 6" key="1">
    <citation type="submission" date="2018-03" db="EMBL/GenBank/DDBJ databases">
        <title>Genome sequence of Clostridium luticellarii DSM 29923.</title>
        <authorList>
            <person name="Poehlein A."/>
            <person name="Daniel R."/>
        </authorList>
    </citation>
    <scope>NUCLEOTIDE SEQUENCE [LARGE SCALE GENOMIC DNA]</scope>
    <source>
        <strain evidence="5 6">DSM 29923</strain>
    </source>
</reference>
<keyword evidence="1" id="KW-0813">Transport</keyword>
<accession>A0A2T0BQA5</accession>
<dbReference type="InterPro" id="IPR003439">
    <property type="entry name" value="ABC_transporter-like_ATP-bd"/>
</dbReference>
<dbReference type="PANTHER" id="PTHR42788:SF21">
    <property type="entry name" value="ABC TRANSPORTER ATP-BINDING PROTEIN"/>
    <property type="match status" value="1"/>
</dbReference>
<sequence length="268" mass="30981">MEFLHANKTQLLGDDILNKLVVNNIYMNYHSPKSSTKALENISFTVDKGEFLSIVGPSGCGKTTLLNIISGIVKPSSGEIYIDNEKLTSFSSKMGYMFQKDQLFQWLNVWDNVFLSIKIQHKPVGKYKDKITSMLKNYGLWDFIHHYPEELSGGMRQKVALIRTLALEPEFLLLDEPFSSLDYQTRLNISDEIFRIIKKEGKTAIMVTHDISEAISMSNRVVVLSKRPAKLKKIYNIDFEKHHDSPLKSREDPKFRIYFNSIWKELNH</sequence>
<dbReference type="InterPro" id="IPR027417">
    <property type="entry name" value="P-loop_NTPase"/>
</dbReference>
<dbReference type="Gene3D" id="3.40.50.300">
    <property type="entry name" value="P-loop containing nucleotide triphosphate hydrolases"/>
    <property type="match status" value="1"/>
</dbReference>
<proteinExistence type="predicted"/>
<dbReference type="Pfam" id="PF00005">
    <property type="entry name" value="ABC_tran"/>
    <property type="match status" value="1"/>
</dbReference>
<dbReference type="InterPro" id="IPR017871">
    <property type="entry name" value="ABC_transporter-like_CS"/>
</dbReference>
<dbReference type="AlphaFoldDB" id="A0A2T0BQA5"/>
<gene>
    <name evidence="5" type="primary">ssuB_1</name>
    <name evidence="5" type="ORF">CLLU_10500</name>
</gene>
<comment type="caution">
    <text evidence="5">The sequence shown here is derived from an EMBL/GenBank/DDBJ whole genome shotgun (WGS) entry which is preliminary data.</text>
</comment>